<gene>
    <name evidence="2" type="ORF">H6P81_003300</name>
</gene>
<name>A0AAV7FGC3_ARIFI</name>
<comment type="caution">
    <text evidence="2">The sequence shown here is derived from an EMBL/GenBank/DDBJ whole genome shotgun (WGS) entry which is preliminary data.</text>
</comment>
<organism evidence="2 3">
    <name type="scientific">Aristolochia fimbriata</name>
    <name type="common">White veined hardy Dutchman's pipe vine</name>
    <dbReference type="NCBI Taxonomy" id="158543"/>
    <lineage>
        <taxon>Eukaryota</taxon>
        <taxon>Viridiplantae</taxon>
        <taxon>Streptophyta</taxon>
        <taxon>Embryophyta</taxon>
        <taxon>Tracheophyta</taxon>
        <taxon>Spermatophyta</taxon>
        <taxon>Magnoliopsida</taxon>
        <taxon>Magnoliidae</taxon>
        <taxon>Piperales</taxon>
        <taxon>Aristolochiaceae</taxon>
        <taxon>Aristolochia</taxon>
    </lineage>
</organism>
<feature type="compositionally biased region" description="Basic residues" evidence="1">
    <location>
        <begin position="11"/>
        <end position="24"/>
    </location>
</feature>
<dbReference type="AlphaFoldDB" id="A0AAV7FGC3"/>
<sequence>MNQVATNNAERRRRQKSRSHRQKSCNKSAAQSPLEVAQQKCHAIAVRSRTVAARSRAVTARSRAIAARRRAIAARRRAVAARSRVVAQQNCHALAAGSRATKMLRHRQREKSPKTFAPLPKNEVVLVSATEPERSDVLTDITPETCRRDVRMKLQEADAAQSETTRSADCRSFASQNYVEGRNRRCGVTLRRLRRNVPNVAQRRSVATEATHGETRVETAAPSPEEAVAQAATKIVASSYRHC</sequence>
<reference evidence="2 3" key="1">
    <citation type="submission" date="2021-07" db="EMBL/GenBank/DDBJ databases">
        <title>The Aristolochia fimbriata genome: insights into angiosperm evolution, floral development and chemical biosynthesis.</title>
        <authorList>
            <person name="Jiao Y."/>
        </authorList>
    </citation>
    <scope>NUCLEOTIDE SEQUENCE [LARGE SCALE GENOMIC DNA]</scope>
    <source>
        <strain evidence="2">IBCAS-2021</strain>
        <tissue evidence="2">Leaf</tissue>
    </source>
</reference>
<accession>A0AAV7FGC3</accession>
<dbReference type="EMBL" id="JAINDJ010000002">
    <property type="protein sequence ID" value="KAG9458792.1"/>
    <property type="molecule type" value="Genomic_DNA"/>
</dbReference>
<dbReference type="Proteomes" id="UP000825729">
    <property type="component" value="Unassembled WGS sequence"/>
</dbReference>
<feature type="region of interest" description="Disordered" evidence="1">
    <location>
        <begin position="1"/>
        <end position="34"/>
    </location>
</feature>
<proteinExistence type="predicted"/>
<evidence type="ECO:0000313" key="2">
    <source>
        <dbReference type="EMBL" id="KAG9458792.1"/>
    </source>
</evidence>
<evidence type="ECO:0000256" key="1">
    <source>
        <dbReference type="SAM" id="MobiDB-lite"/>
    </source>
</evidence>
<keyword evidence="3" id="KW-1185">Reference proteome</keyword>
<protein>
    <submittedName>
        <fullName evidence="2">Uncharacterized protein</fullName>
    </submittedName>
</protein>
<evidence type="ECO:0000313" key="3">
    <source>
        <dbReference type="Proteomes" id="UP000825729"/>
    </source>
</evidence>